<dbReference type="Gene3D" id="3.40.50.20">
    <property type="match status" value="1"/>
</dbReference>
<dbReference type="InterPro" id="IPR011761">
    <property type="entry name" value="ATP-grasp"/>
</dbReference>
<name>A0A1N7IRC4_9BACI</name>
<dbReference type="OrthoDB" id="9803907at2"/>
<dbReference type="RefSeq" id="WP_076556940.1">
    <property type="nucleotide sequence ID" value="NZ_FTOC01000002.1"/>
</dbReference>
<accession>A0A1N7IRC4</accession>
<evidence type="ECO:0000313" key="4">
    <source>
        <dbReference type="Proteomes" id="UP000187608"/>
    </source>
</evidence>
<organism evidence="3 4">
    <name type="scientific">Salimicrobium flavidum</name>
    <dbReference type="NCBI Taxonomy" id="570947"/>
    <lineage>
        <taxon>Bacteria</taxon>
        <taxon>Bacillati</taxon>
        <taxon>Bacillota</taxon>
        <taxon>Bacilli</taxon>
        <taxon>Bacillales</taxon>
        <taxon>Bacillaceae</taxon>
        <taxon>Salimicrobium</taxon>
    </lineage>
</organism>
<protein>
    <submittedName>
        <fullName evidence="3">Carbamoyl-phosphate synthase large subunit</fullName>
    </submittedName>
</protein>
<feature type="domain" description="ATP-grasp" evidence="2">
    <location>
        <begin position="119"/>
        <end position="312"/>
    </location>
</feature>
<evidence type="ECO:0000313" key="3">
    <source>
        <dbReference type="EMBL" id="SIS39622.1"/>
    </source>
</evidence>
<dbReference type="GO" id="GO:0046872">
    <property type="term" value="F:metal ion binding"/>
    <property type="evidence" value="ECO:0007669"/>
    <property type="project" value="InterPro"/>
</dbReference>
<reference evidence="4" key="1">
    <citation type="submission" date="2017-01" db="EMBL/GenBank/DDBJ databases">
        <authorList>
            <person name="Varghese N."/>
            <person name="Submissions S."/>
        </authorList>
    </citation>
    <scope>NUCLEOTIDE SEQUENCE [LARGE SCALE GENOMIC DNA]</scope>
    <source>
        <strain evidence="4">DSM 23127</strain>
    </source>
</reference>
<dbReference type="STRING" id="570947.SAMN05421687_10219"/>
<dbReference type="Pfam" id="PF15632">
    <property type="entry name" value="ATPgrasp_Ter"/>
    <property type="match status" value="1"/>
</dbReference>
<keyword evidence="4" id="KW-1185">Reference proteome</keyword>
<dbReference type="PROSITE" id="PS50975">
    <property type="entry name" value="ATP_GRASP"/>
    <property type="match status" value="1"/>
</dbReference>
<dbReference type="Proteomes" id="UP000187608">
    <property type="component" value="Unassembled WGS sequence"/>
</dbReference>
<dbReference type="GO" id="GO:0005524">
    <property type="term" value="F:ATP binding"/>
    <property type="evidence" value="ECO:0007669"/>
    <property type="project" value="UniProtKB-UniRule"/>
</dbReference>
<keyword evidence="1" id="KW-0067">ATP-binding</keyword>
<proteinExistence type="predicted"/>
<keyword evidence="1" id="KW-0547">Nucleotide-binding</keyword>
<dbReference type="Gene3D" id="3.30.470.20">
    <property type="entry name" value="ATP-grasp fold, B domain"/>
    <property type="match status" value="1"/>
</dbReference>
<gene>
    <name evidence="3" type="ORF">SAMN05421687_10219</name>
</gene>
<sequence length="340" mass="38997">MRILNVLVTGIGGPTAQGILKGLTSLEDVFIVGADRRAQTTGNHFCDKTYRIPSHRNPAAYKEKIQEIVHKEKIDAIFPSLHEEIDIYKEFREDLPAYVALPASENYSILQDKEQVYKHLEKEGCTTYIPKYFGFQSNEELLSIREKHFPEGAPIVVKQVNGHGSLGFAILMDRPQYLEAMKQGKNKVIQFRDYMDLHYSDRRIAMDHLEGDEYSVDVFIHEGKVIVAVPRLRHGVSNGIVLDGLVVKHEELIEVATIISEKLARSGFMNLQFMHDGNGYKLTDINPRFCGSQVMSLGASVNFPSLFLHYNVKKEYVEVNPLWNTRMMRYRETVFFHDEE</sequence>
<dbReference type="AlphaFoldDB" id="A0A1N7IRC4"/>
<evidence type="ECO:0000256" key="1">
    <source>
        <dbReference type="PROSITE-ProRule" id="PRU00409"/>
    </source>
</evidence>
<evidence type="ECO:0000259" key="2">
    <source>
        <dbReference type="PROSITE" id="PS50975"/>
    </source>
</evidence>
<dbReference type="EMBL" id="FTOC01000002">
    <property type="protein sequence ID" value="SIS39622.1"/>
    <property type="molecule type" value="Genomic_DNA"/>
</dbReference>
<dbReference type="SUPFAM" id="SSF56059">
    <property type="entry name" value="Glutathione synthetase ATP-binding domain-like"/>
    <property type="match status" value="1"/>
</dbReference>